<organism evidence="1 2">
    <name type="scientific">Ephemerocybe angulata</name>
    <dbReference type="NCBI Taxonomy" id="980116"/>
    <lineage>
        <taxon>Eukaryota</taxon>
        <taxon>Fungi</taxon>
        <taxon>Dikarya</taxon>
        <taxon>Basidiomycota</taxon>
        <taxon>Agaricomycotina</taxon>
        <taxon>Agaricomycetes</taxon>
        <taxon>Agaricomycetidae</taxon>
        <taxon>Agaricales</taxon>
        <taxon>Agaricineae</taxon>
        <taxon>Psathyrellaceae</taxon>
        <taxon>Ephemerocybe</taxon>
    </lineage>
</organism>
<evidence type="ECO:0000313" key="2">
    <source>
        <dbReference type="Proteomes" id="UP000521943"/>
    </source>
</evidence>
<comment type="caution">
    <text evidence="1">The sequence shown here is derived from an EMBL/GenBank/DDBJ whole genome shotgun (WGS) entry which is preliminary data.</text>
</comment>
<dbReference type="AlphaFoldDB" id="A0A8H6HXP1"/>
<keyword evidence="2" id="KW-1185">Reference proteome</keyword>
<gene>
    <name evidence="1" type="ORF">DFP72DRAFT_1067858</name>
</gene>
<sequence>MNWRYEAENARLWLDSYLQQATQVGDDSSGSALAGLEPGTVVGYSEPPCLRMVKESADVQEEVSVTVAGILCDKTLPPVFALRSHKFEHVRYLRQFVRLTGLGSNNFQESLAGFGAIEAEFRKCPGVTKLTGFDFGVVITTGCATRTGSRVVPRGVRDARDSDFIRAEDNVVQYAKKTFEKNGTARIEPARPEDFKEGDVVEATGAFVAYPSSKDGDTFREAAQLKRKAAMEEAQVKKPARKKMKMATATNLKRAHISYGGAGGSRETTMANE</sequence>
<dbReference type="Proteomes" id="UP000521943">
    <property type="component" value="Unassembled WGS sequence"/>
</dbReference>
<proteinExistence type="predicted"/>
<dbReference type="EMBL" id="JACGCI010000031">
    <property type="protein sequence ID" value="KAF6755130.1"/>
    <property type="molecule type" value="Genomic_DNA"/>
</dbReference>
<evidence type="ECO:0000313" key="1">
    <source>
        <dbReference type="EMBL" id="KAF6755130.1"/>
    </source>
</evidence>
<dbReference type="OrthoDB" id="3269456at2759"/>
<accession>A0A8H6HXP1</accession>
<name>A0A8H6HXP1_9AGAR</name>
<reference evidence="1 2" key="1">
    <citation type="submission" date="2020-07" db="EMBL/GenBank/DDBJ databases">
        <title>Comparative genomics of pyrophilous fungi reveals a link between fire events and developmental genes.</title>
        <authorList>
            <consortium name="DOE Joint Genome Institute"/>
            <person name="Steindorff A.S."/>
            <person name="Carver A."/>
            <person name="Calhoun S."/>
            <person name="Stillman K."/>
            <person name="Liu H."/>
            <person name="Lipzen A."/>
            <person name="Pangilinan J."/>
            <person name="Labutti K."/>
            <person name="Bruns T.D."/>
            <person name="Grigoriev I.V."/>
        </authorList>
    </citation>
    <scope>NUCLEOTIDE SEQUENCE [LARGE SCALE GENOMIC DNA]</scope>
    <source>
        <strain evidence="1 2">CBS 144469</strain>
    </source>
</reference>
<protein>
    <submittedName>
        <fullName evidence="1">Uncharacterized protein</fullName>
    </submittedName>
</protein>